<dbReference type="NCBIfam" id="NF009920">
    <property type="entry name" value="PRK13381.1"/>
    <property type="match status" value="1"/>
</dbReference>
<keyword evidence="2" id="KW-0645">Protease</keyword>
<proteinExistence type="inferred from homology"/>
<dbReference type="Gene3D" id="3.40.630.10">
    <property type="entry name" value="Zn peptidases"/>
    <property type="match status" value="1"/>
</dbReference>
<reference evidence="11 12" key="1">
    <citation type="submission" date="2019-12" db="EMBL/GenBank/DDBJ databases">
        <title>Neisseriaceae gen. nov. sp. Genome sequencing and assembly.</title>
        <authorList>
            <person name="Liu Z."/>
            <person name="Li A."/>
        </authorList>
    </citation>
    <scope>NUCLEOTIDE SEQUENCE [LARGE SCALE GENOMIC DNA]</scope>
    <source>
        <strain evidence="11 12">B2N2-7</strain>
    </source>
</reference>
<feature type="binding site" evidence="9">
    <location>
        <position position="141"/>
    </location>
    <ligand>
        <name>Zn(2+)</name>
        <dbReference type="ChEBI" id="CHEBI:29105"/>
        <label>1</label>
    </ligand>
</feature>
<dbReference type="GO" id="GO:0008270">
    <property type="term" value="F:zinc ion binding"/>
    <property type="evidence" value="ECO:0007669"/>
    <property type="project" value="InterPro"/>
</dbReference>
<keyword evidence="4 11" id="KW-0378">Hydrolase</keyword>
<evidence type="ECO:0000256" key="7">
    <source>
        <dbReference type="NCBIfam" id="TIGR01882"/>
    </source>
</evidence>
<feature type="binding site" evidence="9">
    <location>
        <position position="79"/>
    </location>
    <ligand>
        <name>Zn(2+)</name>
        <dbReference type="ChEBI" id="CHEBI:29105"/>
        <label>1</label>
    </ligand>
</feature>
<dbReference type="NCBIfam" id="NF003976">
    <property type="entry name" value="PRK05469.1"/>
    <property type="match status" value="1"/>
</dbReference>
<dbReference type="InterPro" id="IPR010161">
    <property type="entry name" value="Peptidase_M20B"/>
</dbReference>
<dbReference type="CDD" id="cd03892">
    <property type="entry name" value="M20_peptT"/>
    <property type="match status" value="1"/>
</dbReference>
<gene>
    <name evidence="11" type="primary">pepT</name>
    <name evidence="11" type="ORF">GQF02_08385</name>
</gene>
<dbReference type="EMBL" id="WSSB01000006">
    <property type="protein sequence ID" value="MXR36987.1"/>
    <property type="molecule type" value="Genomic_DNA"/>
</dbReference>
<dbReference type="RefSeq" id="WP_160796324.1">
    <property type="nucleotide sequence ID" value="NZ_WSSB01000006.1"/>
</dbReference>
<comment type="cofactor">
    <cofactor evidence="9">
        <name>Zn(2+)</name>
        <dbReference type="ChEBI" id="CHEBI:29105"/>
    </cofactor>
    <text evidence="9">Binds 2 Zn(2+) ions per subunit.</text>
</comment>
<name>A0A845BJV1_9NEIS</name>
<dbReference type="InterPro" id="IPR001261">
    <property type="entry name" value="ArgE/DapE_CS"/>
</dbReference>
<keyword evidence="3 9" id="KW-0479">Metal-binding</keyword>
<sequence length="416" mass="45416">MQSPLTQRFLRYARIDTRSDPASPSCPSTTGQRILAQELAAELRTLGLSDVTLDENGYLTACLPASPGCNAPAIGWIAHLDTSPDFAAQPLQPQFVPAWKGKDIALGDSGERISLKAFPALRSCRGHDLITTDGRTLLGADDKAGIAEIVTAVETLLATPDIMHGDIWLAFTPDEEIGRGADLFPLARFPAQWAYTVDGGEMGELEYENFNAASACIKIQGNNVHPGTAYGTLVNALTLASVFHSGMPQHETPEETQGLEGFFHLHHMAGNVEAAELHYLVRDFVDEGFARRKAFLAERVAAFNRELDQPRLSLMVNDSYFNMRRKIEPHPHIVDIARAAMRDAGIKPKIKAIRGGTDGSRLSFMGLPCPNLFTGGFNFHGKHECVSIQAMHKAVEVLIAIARRTAEHQITQEAPE</sequence>
<dbReference type="SUPFAM" id="SSF53187">
    <property type="entry name" value="Zn-dependent exopeptidases"/>
    <property type="match status" value="1"/>
</dbReference>
<evidence type="ECO:0000256" key="5">
    <source>
        <dbReference type="ARBA" id="ARBA00022833"/>
    </source>
</evidence>
<dbReference type="SUPFAM" id="SSF55031">
    <property type="entry name" value="Bacterial exopeptidase dimerisation domain"/>
    <property type="match status" value="1"/>
</dbReference>
<evidence type="ECO:0000256" key="3">
    <source>
        <dbReference type="ARBA" id="ARBA00022723"/>
    </source>
</evidence>
<dbReference type="Proteomes" id="UP000467214">
    <property type="component" value="Unassembled WGS sequence"/>
</dbReference>
<dbReference type="Pfam" id="PF07687">
    <property type="entry name" value="M20_dimer"/>
    <property type="match status" value="1"/>
</dbReference>
<evidence type="ECO:0000256" key="9">
    <source>
        <dbReference type="PIRSR" id="PIRSR037215-2"/>
    </source>
</evidence>
<keyword evidence="6" id="KW-0482">Metalloprotease</keyword>
<evidence type="ECO:0000259" key="10">
    <source>
        <dbReference type="Pfam" id="PF07687"/>
    </source>
</evidence>
<feature type="binding site" evidence="9">
    <location>
        <position position="141"/>
    </location>
    <ligand>
        <name>Zn(2+)</name>
        <dbReference type="ChEBI" id="CHEBI:29105"/>
        <label>2</label>
    </ligand>
</feature>
<dbReference type="AlphaFoldDB" id="A0A845BJV1"/>
<organism evidence="11 12">
    <name type="scientific">Craterilacuibacter sinensis</name>
    <dbReference type="NCBI Taxonomy" id="2686017"/>
    <lineage>
        <taxon>Bacteria</taxon>
        <taxon>Pseudomonadati</taxon>
        <taxon>Pseudomonadota</taxon>
        <taxon>Betaproteobacteria</taxon>
        <taxon>Neisseriales</taxon>
        <taxon>Neisseriaceae</taxon>
        <taxon>Craterilacuibacter</taxon>
    </lineage>
</organism>
<dbReference type="PIRSF" id="PIRSF037215">
    <property type="entry name" value="Peptidase_M20B"/>
    <property type="match status" value="1"/>
</dbReference>
<evidence type="ECO:0000256" key="6">
    <source>
        <dbReference type="ARBA" id="ARBA00023049"/>
    </source>
</evidence>
<dbReference type="GO" id="GO:0005829">
    <property type="term" value="C:cytosol"/>
    <property type="evidence" value="ECO:0007669"/>
    <property type="project" value="TreeGrafter"/>
</dbReference>
<evidence type="ECO:0000256" key="2">
    <source>
        <dbReference type="ARBA" id="ARBA00022670"/>
    </source>
</evidence>
<feature type="binding site" evidence="9">
    <location>
        <position position="380"/>
    </location>
    <ligand>
        <name>Zn(2+)</name>
        <dbReference type="ChEBI" id="CHEBI:29105"/>
        <label>2</label>
    </ligand>
</feature>
<evidence type="ECO:0000256" key="4">
    <source>
        <dbReference type="ARBA" id="ARBA00022801"/>
    </source>
</evidence>
<evidence type="ECO:0000256" key="1">
    <source>
        <dbReference type="ARBA" id="ARBA00009692"/>
    </source>
</evidence>
<feature type="binding site" evidence="9">
    <location>
        <position position="176"/>
    </location>
    <ligand>
        <name>Zn(2+)</name>
        <dbReference type="ChEBI" id="CHEBI:29105"/>
        <label>2</label>
    </ligand>
</feature>
<dbReference type="InterPro" id="IPR002933">
    <property type="entry name" value="Peptidase_M20"/>
</dbReference>
<feature type="domain" description="Peptidase M20 dimerisation" evidence="10">
    <location>
        <begin position="207"/>
        <end position="306"/>
    </location>
</feature>
<feature type="active site" description="Proton acceptor" evidence="8">
    <location>
        <position position="175"/>
    </location>
</feature>
<feature type="binding site" evidence="9">
    <location>
        <position position="198"/>
    </location>
    <ligand>
        <name>Zn(2+)</name>
        <dbReference type="ChEBI" id="CHEBI:29105"/>
        <label>1</label>
    </ligand>
</feature>
<dbReference type="PANTHER" id="PTHR42994">
    <property type="entry name" value="PEPTIDASE T"/>
    <property type="match status" value="1"/>
</dbReference>
<dbReference type="InterPro" id="IPR036264">
    <property type="entry name" value="Bact_exopeptidase_dim_dom"/>
</dbReference>
<keyword evidence="12" id="KW-1185">Reference proteome</keyword>
<dbReference type="GO" id="GO:0006518">
    <property type="term" value="P:peptide metabolic process"/>
    <property type="evidence" value="ECO:0007669"/>
    <property type="project" value="InterPro"/>
</dbReference>
<evidence type="ECO:0000313" key="12">
    <source>
        <dbReference type="Proteomes" id="UP000467214"/>
    </source>
</evidence>
<dbReference type="PROSITE" id="PS00759">
    <property type="entry name" value="ARGE_DAPE_CPG2_2"/>
    <property type="match status" value="1"/>
</dbReference>
<dbReference type="GO" id="GO:0045148">
    <property type="term" value="F:tripeptide aminopeptidase activity"/>
    <property type="evidence" value="ECO:0007669"/>
    <property type="project" value="UniProtKB-UniRule"/>
</dbReference>
<dbReference type="Pfam" id="PF01546">
    <property type="entry name" value="Peptidase_M20"/>
    <property type="match status" value="1"/>
</dbReference>
<dbReference type="EC" id="3.4.11.4" evidence="7"/>
<dbReference type="GO" id="GO:0006508">
    <property type="term" value="P:proteolysis"/>
    <property type="evidence" value="ECO:0007669"/>
    <property type="project" value="UniProtKB-UniRule"/>
</dbReference>
<dbReference type="InterPro" id="IPR011650">
    <property type="entry name" value="Peptidase_M20_dimer"/>
</dbReference>
<accession>A0A845BJV1</accession>
<evidence type="ECO:0000313" key="11">
    <source>
        <dbReference type="EMBL" id="MXR36987.1"/>
    </source>
</evidence>
<keyword evidence="11" id="KW-0031">Aminopeptidase</keyword>
<dbReference type="GO" id="GO:0008237">
    <property type="term" value="F:metallopeptidase activity"/>
    <property type="evidence" value="ECO:0007669"/>
    <property type="project" value="UniProtKB-KW"/>
</dbReference>
<dbReference type="PANTHER" id="PTHR42994:SF1">
    <property type="entry name" value="PEPTIDASE T"/>
    <property type="match status" value="1"/>
</dbReference>
<evidence type="ECO:0000256" key="8">
    <source>
        <dbReference type="PIRSR" id="PIRSR037215-1"/>
    </source>
</evidence>
<comment type="caution">
    <text evidence="11">The sequence shown here is derived from an EMBL/GenBank/DDBJ whole genome shotgun (WGS) entry which is preliminary data.</text>
</comment>
<comment type="similarity">
    <text evidence="1">Belongs to the peptidase M20B family.</text>
</comment>
<keyword evidence="5 9" id="KW-0862">Zinc</keyword>
<protein>
    <recommendedName>
        <fullName evidence="7">Peptidase T</fullName>
        <ecNumber evidence="7">3.4.11.4</ecNumber>
    </recommendedName>
</protein>
<feature type="active site" evidence="8">
    <location>
        <position position="81"/>
    </location>
</feature>
<dbReference type="NCBIfam" id="TIGR01882">
    <property type="entry name" value="peptidase-T"/>
    <property type="match status" value="1"/>
</dbReference>
<dbReference type="Gene3D" id="3.30.70.360">
    <property type="match status" value="1"/>
</dbReference>